<comment type="caution">
    <text evidence="3">The sequence shown here is derived from an EMBL/GenBank/DDBJ whole genome shotgun (WGS) entry which is preliminary data.</text>
</comment>
<organism evidence="3 4">
    <name type="scientific">Nocardia pulmonis</name>
    <dbReference type="NCBI Taxonomy" id="2951408"/>
    <lineage>
        <taxon>Bacteria</taxon>
        <taxon>Bacillati</taxon>
        <taxon>Actinomycetota</taxon>
        <taxon>Actinomycetes</taxon>
        <taxon>Mycobacteriales</taxon>
        <taxon>Nocardiaceae</taxon>
        <taxon>Nocardia</taxon>
    </lineage>
</organism>
<dbReference type="EMBL" id="JAMRXG010000002">
    <property type="protein sequence ID" value="MCM6773126.1"/>
    <property type="molecule type" value="Genomic_DNA"/>
</dbReference>
<gene>
    <name evidence="3" type="ORF">NDR86_06535</name>
</gene>
<protein>
    <recommendedName>
        <fullName evidence="5">LVIVD repeat-containing protein</fullName>
    </recommendedName>
</protein>
<name>A0A9X2IXR8_9NOCA</name>
<evidence type="ECO:0000256" key="2">
    <source>
        <dbReference type="SAM" id="SignalP"/>
    </source>
</evidence>
<dbReference type="InterPro" id="IPR015943">
    <property type="entry name" value="WD40/YVTN_repeat-like_dom_sf"/>
</dbReference>
<dbReference type="SUPFAM" id="SSF51004">
    <property type="entry name" value="C-terminal (heme d1) domain of cytochrome cd1-nitrite reductase"/>
    <property type="match status" value="1"/>
</dbReference>
<proteinExistence type="predicted"/>
<accession>A0A9X2IXR8</accession>
<sequence>MRSRSMPGCLVAVGMVLAAAVLPAPVTSAQDDLATFTEVGTESVPTARCGPGSSPETGLQGDVPAEDRDSGRSKQGYRCNASFVGGFQGTGGGMLSVTFEHCSYTGTFFPGEVLRGDGGVQVLDVSDPANPVHTATLREPAMAGGTFETLKVNKARKLLAASSVPLGIVGGGYFSIYDISDCAHPRLLNKAAGTNMTMPLPFLSHEGGFSPDGNTYWASGVFPGLLSAIDVSDPANPHIIWQGLTGVEGHGFGISPDGNRMYLSAWAGMTVLDISAVQRRDPNPQVPHLGHRFWLDGQVTQHSIPVTYNGHPYTFTPDEIGSGGVKLIDVADPAKLRIVEKIKLAIDLPQNIDANVRSSQGGSVLTYDPHYCTVDRPDDPTALACSWLSSGIRVFDVRDPGNIREIAYYNPPARTGENLNLVNSPHAQASVIGMPLLSFISIARSAFQGNVNILNQLSSRAALSFNGDLSSDWCLSPPEWRGTQLWTTCSDNGFMVIQLDNNVYTPPPNQESTVGA</sequence>
<feature type="signal peptide" evidence="2">
    <location>
        <begin position="1"/>
        <end position="29"/>
    </location>
</feature>
<dbReference type="Proteomes" id="UP001139157">
    <property type="component" value="Unassembled WGS sequence"/>
</dbReference>
<reference evidence="3" key="1">
    <citation type="submission" date="2022-06" db="EMBL/GenBank/DDBJ databases">
        <title>Novel species in genus nocardia.</title>
        <authorList>
            <person name="Li F."/>
        </authorList>
    </citation>
    <scope>NUCLEOTIDE SEQUENCE</scope>
    <source>
        <strain evidence="3">CDC141</strain>
    </source>
</reference>
<evidence type="ECO:0000256" key="1">
    <source>
        <dbReference type="SAM" id="MobiDB-lite"/>
    </source>
</evidence>
<dbReference type="RefSeq" id="WP_251910107.1">
    <property type="nucleotide sequence ID" value="NZ_JAMRXG010000002.1"/>
</dbReference>
<dbReference type="InterPro" id="IPR013211">
    <property type="entry name" value="LVIVD"/>
</dbReference>
<dbReference type="Pfam" id="PF08309">
    <property type="entry name" value="LVIVD"/>
    <property type="match status" value="1"/>
</dbReference>
<dbReference type="InterPro" id="IPR011048">
    <property type="entry name" value="Haem_d1_sf"/>
</dbReference>
<dbReference type="AlphaFoldDB" id="A0A9X2IXR8"/>
<keyword evidence="4" id="KW-1185">Reference proteome</keyword>
<keyword evidence="2" id="KW-0732">Signal</keyword>
<feature type="chain" id="PRO_5040797591" description="LVIVD repeat-containing protein" evidence="2">
    <location>
        <begin position="30"/>
        <end position="516"/>
    </location>
</feature>
<evidence type="ECO:0008006" key="5">
    <source>
        <dbReference type="Google" id="ProtNLM"/>
    </source>
</evidence>
<dbReference type="Gene3D" id="2.130.10.10">
    <property type="entry name" value="YVTN repeat-like/Quinoprotein amine dehydrogenase"/>
    <property type="match status" value="1"/>
</dbReference>
<evidence type="ECO:0000313" key="3">
    <source>
        <dbReference type="EMBL" id="MCM6773126.1"/>
    </source>
</evidence>
<feature type="region of interest" description="Disordered" evidence="1">
    <location>
        <begin position="39"/>
        <end position="74"/>
    </location>
</feature>
<evidence type="ECO:0000313" key="4">
    <source>
        <dbReference type="Proteomes" id="UP001139157"/>
    </source>
</evidence>